<dbReference type="PANTHER" id="PTHR48475:SF2">
    <property type="entry name" value="RIBONUCLEASE H"/>
    <property type="match status" value="1"/>
</dbReference>
<protein>
    <recommendedName>
        <fullName evidence="3">RNase H type-1 domain-containing protein</fullName>
    </recommendedName>
</protein>
<gene>
    <name evidence="1" type="ORF">CR513_19379</name>
</gene>
<evidence type="ECO:0008006" key="3">
    <source>
        <dbReference type="Google" id="ProtNLM"/>
    </source>
</evidence>
<dbReference type="OrthoDB" id="1741911at2759"/>
<sequence>MFEGFTLLHVPREQNKRANLLAKLASMIKGGFNRMIIQEALGHPTIEAVEVLYNDEQPSSMDPIISFLDQDKALDDLREALNYVLITGKLYRRGLFFPFIEMFGGGRSHIDHQGSSWGACKTHIGGRALANKIARAGFYWSTIKRDCLAFVKKMQ</sequence>
<proteinExistence type="predicted"/>
<organism evidence="1 2">
    <name type="scientific">Mucuna pruriens</name>
    <name type="common">Velvet bean</name>
    <name type="synonym">Dolichos pruriens</name>
    <dbReference type="NCBI Taxonomy" id="157652"/>
    <lineage>
        <taxon>Eukaryota</taxon>
        <taxon>Viridiplantae</taxon>
        <taxon>Streptophyta</taxon>
        <taxon>Embryophyta</taxon>
        <taxon>Tracheophyta</taxon>
        <taxon>Spermatophyta</taxon>
        <taxon>Magnoliopsida</taxon>
        <taxon>eudicotyledons</taxon>
        <taxon>Gunneridae</taxon>
        <taxon>Pentapetalae</taxon>
        <taxon>rosids</taxon>
        <taxon>fabids</taxon>
        <taxon>Fabales</taxon>
        <taxon>Fabaceae</taxon>
        <taxon>Papilionoideae</taxon>
        <taxon>50 kb inversion clade</taxon>
        <taxon>NPAAA clade</taxon>
        <taxon>indigoferoid/millettioid clade</taxon>
        <taxon>Phaseoleae</taxon>
        <taxon>Mucuna</taxon>
    </lineage>
</organism>
<dbReference type="PANTHER" id="PTHR48475">
    <property type="entry name" value="RIBONUCLEASE H"/>
    <property type="match status" value="1"/>
</dbReference>
<evidence type="ECO:0000313" key="1">
    <source>
        <dbReference type="EMBL" id="RDX97805.1"/>
    </source>
</evidence>
<reference evidence="1" key="1">
    <citation type="submission" date="2018-05" db="EMBL/GenBank/DDBJ databases">
        <title>Draft genome of Mucuna pruriens seed.</title>
        <authorList>
            <person name="Nnadi N.E."/>
            <person name="Vos R."/>
            <person name="Hasami M.H."/>
            <person name="Devisetty U.K."/>
            <person name="Aguiy J.C."/>
        </authorList>
    </citation>
    <scope>NUCLEOTIDE SEQUENCE [LARGE SCALE GENOMIC DNA]</scope>
    <source>
        <strain evidence="1">JCA_2017</strain>
    </source>
</reference>
<keyword evidence="2" id="KW-1185">Reference proteome</keyword>
<evidence type="ECO:0000313" key="2">
    <source>
        <dbReference type="Proteomes" id="UP000257109"/>
    </source>
</evidence>
<dbReference type="Proteomes" id="UP000257109">
    <property type="component" value="Unassembled WGS sequence"/>
</dbReference>
<name>A0A371H4T9_MUCPR</name>
<feature type="non-terminal residue" evidence="1">
    <location>
        <position position="1"/>
    </location>
</feature>
<dbReference type="AlphaFoldDB" id="A0A371H4T9"/>
<dbReference type="EMBL" id="QJKJ01003569">
    <property type="protein sequence ID" value="RDX97805.1"/>
    <property type="molecule type" value="Genomic_DNA"/>
</dbReference>
<comment type="caution">
    <text evidence="1">The sequence shown here is derived from an EMBL/GenBank/DDBJ whole genome shotgun (WGS) entry which is preliminary data.</text>
</comment>
<accession>A0A371H4T9</accession>